<reference evidence="1" key="4">
    <citation type="submission" date="2019-03" db="UniProtKB">
        <authorList>
            <consortium name="EnsemblPlants"/>
        </authorList>
    </citation>
    <scope>IDENTIFICATION</scope>
</reference>
<accession>A0A453B2K4</accession>
<dbReference type="AlphaFoldDB" id="A0A453B2K4"/>
<organism evidence="1 2">
    <name type="scientific">Aegilops tauschii subsp. strangulata</name>
    <name type="common">Goatgrass</name>
    <dbReference type="NCBI Taxonomy" id="200361"/>
    <lineage>
        <taxon>Eukaryota</taxon>
        <taxon>Viridiplantae</taxon>
        <taxon>Streptophyta</taxon>
        <taxon>Embryophyta</taxon>
        <taxon>Tracheophyta</taxon>
        <taxon>Spermatophyta</taxon>
        <taxon>Magnoliopsida</taxon>
        <taxon>Liliopsida</taxon>
        <taxon>Poales</taxon>
        <taxon>Poaceae</taxon>
        <taxon>BOP clade</taxon>
        <taxon>Pooideae</taxon>
        <taxon>Triticodae</taxon>
        <taxon>Triticeae</taxon>
        <taxon>Triticinae</taxon>
        <taxon>Aegilops</taxon>
    </lineage>
</organism>
<reference evidence="2" key="2">
    <citation type="journal article" date="2017" name="Nat. Plants">
        <title>The Aegilops tauschii genome reveals multiple impacts of transposons.</title>
        <authorList>
            <person name="Zhao G."/>
            <person name="Zou C."/>
            <person name="Li K."/>
            <person name="Wang K."/>
            <person name="Li T."/>
            <person name="Gao L."/>
            <person name="Zhang X."/>
            <person name="Wang H."/>
            <person name="Yang Z."/>
            <person name="Liu X."/>
            <person name="Jiang W."/>
            <person name="Mao L."/>
            <person name="Kong X."/>
            <person name="Jiao Y."/>
            <person name="Jia J."/>
        </authorList>
    </citation>
    <scope>NUCLEOTIDE SEQUENCE [LARGE SCALE GENOMIC DNA]</scope>
    <source>
        <strain evidence="2">cv. AL8/78</strain>
    </source>
</reference>
<dbReference type="Proteomes" id="UP000015105">
    <property type="component" value="Chromosome 2D"/>
</dbReference>
<evidence type="ECO:0000313" key="2">
    <source>
        <dbReference type="Proteomes" id="UP000015105"/>
    </source>
</evidence>
<dbReference type="Gramene" id="AET2Gv20345300.23">
    <property type="protein sequence ID" value="AET2Gv20345300.23"/>
    <property type="gene ID" value="AET2Gv20345300"/>
</dbReference>
<proteinExistence type="predicted"/>
<dbReference type="EnsemblPlants" id="AET2Gv20345300.23">
    <property type="protein sequence ID" value="AET2Gv20345300.23"/>
    <property type="gene ID" value="AET2Gv20345300"/>
</dbReference>
<name>A0A453B2K4_AEGTS</name>
<reference evidence="1" key="3">
    <citation type="journal article" date="2017" name="Nature">
        <title>Genome sequence of the progenitor of the wheat D genome Aegilops tauschii.</title>
        <authorList>
            <person name="Luo M.C."/>
            <person name="Gu Y.Q."/>
            <person name="Puiu D."/>
            <person name="Wang H."/>
            <person name="Twardziok S.O."/>
            <person name="Deal K.R."/>
            <person name="Huo N."/>
            <person name="Zhu T."/>
            <person name="Wang L."/>
            <person name="Wang Y."/>
            <person name="McGuire P.E."/>
            <person name="Liu S."/>
            <person name="Long H."/>
            <person name="Ramasamy R.K."/>
            <person name="Rodriguez J.C."/>
            <person name="Van S.L."/>
            <person name="Yuan L."/>
            <person name="Wang Z."/>
            <person name="Xia Z."/>
            <person name="Xiao L."/>
            <person name="Anderson O.D."/>
            <person name="Ouyang S."/>
            <person name="Liang Y."/>
            <person name="Zimin A.V."/>
            <person name="Pertea G."/>
            <person name="Qi P."/>
            <person name="Bennetzen J.L."/>
            <person name="Dai X."/>
            <person name="Dawson M.W."/>
            <person name="Muller H.G."/>
            <person name="Kugler K."/>
            <person name="Rivarola-Duarte L."/>
            <person name="Spannagl M."/>
            <person name="Mayer K.F.X."/>
            <person name="Lu F.H."/>
            <person name="Bevan M.W."/>
            <person name="Leroy P."/>
            <person name="Li P."/>
            <person name="You F.M."/>
            <person name="Sun Q."/>
            <person name="Liu Z."/>
            <person name="Lyons E."/>
            <person name="Wicker T."/>
            <person name="Salzberg S.L."/>
            <person name="Devos K.M."/>
            <person name="Dvorak J."/>
        </authorList>
    </citation>
    <scope>NUCLEOTIDE SEQUENCE [LARGE SCALE GENOMIC DNA]</scope>
    <source>
        <strain evidence="1">cv. AL8/78</strain>
    </source>
</reference>
<keyword evidence="2" id="KW-1185">Reference proteome</keyword>
<reference evidence="2" key="1">
    <citation type="journal article" date="2014" name="Science">
        <title>Ancient hybridizations among the ancestral genomes of bread wheat.</title>
        <authorList>
            <consortium name="International Wheat Genome Sequencing Consortium,"/>
            <person name="Marcussen T."/>
            <person name="Sandve S.R."/>
            <person name="Heier L."/>
            <person name="Spannagl M."/>
            <person name="Pfeifer M."/>
            <person name="Jakobsen K.S."/>
            <person name="Wulff B.B."/>
            <person name="Steuernagel B."/>
            <person name="Mayer K.F."/>
            <person name="Olsen O.A."/>
        </authorList>
    </citation>
    <scope>NUCLEOTIDE SEQUENCE [LARGE SCALE GENOMIC DNA]</scope>
    <source>
        <strain evidence="2">cv. AL8/78</strain>
    </source>
</reference>
<reference evidence="1" key="5">
    <citation type="journal article" date="2021" name="G3 (Bethesda)">
        <title>Aegilops tauschii genome assembly Aet v5.0 features greater sequence contiguity and improved annotation.</title>
        <authorList>
            <person name="Wang L."/>
            <person name="Zhu T."/>
            <person name="Rodriguez J.C."/>
            <person name="Deal K.R."/>
            <person name="Dubcovsky J."/>
            <person name="McGuire P.E."/>
            <person name="Lux T."/>
            <person name="Spannagl M."/>
            <person name="Mayer K.F.X."/>
            <person name="Baldrich P."/>
            <person name="Meyers B.C."/>
            <person name="Huo N."/>
            <person name="Gu Y.Q."/>
            <person name="Zhou H."/>
            <person name="Devos K.M."/>
            <person name="Bennetzen J.L."/>
            <person name="Unver T."/>
            <person name="Budak H."/>
            <person name="Gulick P.J."/>
            <person name="Galiba G."/>
            <person name="Kalapos B."/>
            <person name="Nelson D.R."/>
            <person name="Li P."/>
            <person name="You F.M."/>
            <person name="Luo M.C."/>
            <person name="Dvorak J."/>
        </authorList>
    </citation>
    <scope>NUCLEOTIDE SEQUENCE [LARGE SCALE GENOMIC DNA]</scope>
    <source>
        <strain evidence="1">cv. AL8/78</strain>
    </source>
</reference>
<protein>
    <submittedName>
        <fullName evidence="1">Uncharacterized protein</fullName>
    </submittedName>
</protein>
<evidence type="ECO:0000313" key="1">
    <source>
        <dbReference type="EnsemblPlants" id="AET2Gv20345300.23"/>
    </source>
</evidence>
<sequence length="96" mass="11170">STCKIIIFFSVLRKEPHNSFFKTEHAEKQSTGVFMCLSTHISCYLSMVTRKKTKTVPWCPRRQHRRRPGVPGHMKQQLNLVQLLRLLCKLALCMAV</sequence>